<dbReference type="OrthoDB" id="3795368at2759"/>
<keyword evidence="3" id="KW-1185">Reference proteome</keyword>
<dbReference type="GO" id="GO:0005524">
    <property type="term" value="F:ATP binding"/>
    <property type="evidence" value="ECO:0007669"/>
    <property type="project" value="InterPro"/>
</dbReference>
<evidence type="ECO:0000313" key="2">
    <source>
        <dbReference type="EMBL" id="QRD04880.1"/>
    </source>
</evidence>
<accession>A0A7U2I7F7</accession>
<dbReference type="Proteomes" id="UP000663193">
    <property type="component" value="Chromosome 17"/>
</dbReference>
<dbReference type="InterPro" id="IPR000719">
    <property type="entry name" value="Prot_kinase_dom"/>
</dbReference>
<dbReference type="GO" id="GO:0004672">
    <property type="term" value="F:protein kinase activity"/>
    <property type="evidence" value="ECO:0007669"/>
    <property type="project" value="InterPro"/>
</dbReference>
<dbReference type="PROSITE" id="PS50011">
    <property type="entry name" value="PROTEIN_KINASE_DOM"/>
    <property type="match status" value="1"/>
</dbReference>
<dbReference type="Gene3D" id="3.30.200.20">
    <property type="entry name" value="Phosphorylase Kinase, domain 1"/>
    <property type="match status" value="1"/>
</dbReference>
<feature type="domain" description="Protein kinase" evidence="1">
    <location>
        <begin position="13"/>
        <end position="305"/>
    </location>
</feature>
<dbReference type="Gene3D" id="1.10.510.10">
    <property type="entry name" value="Transferase(Phosphotransferase) domain 1"/>
    <property type="match status" value="1"/>
</dbReference>
<dbReference type="VEuPathDB" id="FungiDB:JI435_107910"/>
<protein>
    <recommendedName>
        <fullName evidence="1">Protein kinase domain-containing protein</fullName>
    </recommendedName>
</protein>
<evidence type="ECO:0000313" key="3">
    <source>
        <dbReference type="Proteomes" id="UP000663193"/>
    </source>
</evidence>
<evidence type="ECO:0000259" key="1">
    <source>
        <dbReference type="PROSITE" id="PS50011"/>
    </source>
</evidence>
<reference evidence="3" key="1">
    <citation type="journal article" date="2021" name="BMC Genomics">
        <title>Chromosome-level genome assembly and manually-curated proteome of model necrotroph Parastagonospora nodorum Sn15 reveals a genome-wide trove of candidate effector homologs, and redundancy of virulence-related functions within an accessory chromosome.</title>
        <authorList>
            <person name="Bertazzoni S."/>
            <person name="Jones D.A.B."/>
            <person name="Phan H.T."/>
            <person name="Tan K.-C."/>
            <person name="Hane J.K."/>
        </authorList>
    </citation>
    <scope>NUCLEOTIDE SEQUENCE [LARGE SCALE GENOMIC DNA]</scope>
    <source>
        <strain evidence="3">SN15 / ATCC MYA-4574 / FGSC 10173)</strain>
    </source>
</reference>
<dbReference type="SMART" id="SM00220">
    <property type="entry name" value="S_TKc"/>
    <property type="match status" value="1"/>
</dbReference>
<organism evidence="2 3">
    <name type="scientific">Phaeosphaeria nodorum (strain SN15 / ATCC MYA-4574 / FGSC 10173)</name>
    <name type="common">Glume blotch fungus</name>
    <name type="synonym">Parastagonospora nodorum</name>
    <dbReference type="NCBI Taxonomy" id="321614"/>
    <lineage>
        <taxon>Eukaryota</taxon>
        <taxon>Fungi</taxon>
        <taxon>Dikarya</taxon>
        <taxon>Ascomycota</taxon>
        <taxon>Pezizomycotina</taxon>
        <taxon>Dothideomycetes</taxon>
        <taxon>Pleosporomycetidae</taxon>
        <taxon>Pleosporales</taxon>
        <taxon>Pleosporineae</taxon>
        <taxon>Phaeosphaeriaceae</taxon>
        <taxon>Parastagonospora</taxon>
    </lineage>
</organism>
<proteinExistence type="predicted"/>
<name>A0A7U2I7F7_PHANO</name>
<dbReference type="AlphaFoldDB" id="A0A7U2I7F7"/>
<sequence>MSNFGFSAMPPGYTTLRPAGEGCSGRVVLALNDLVVHSARVQFQRGDEDGAIDAAVSRVVAVKISILVSHFADERGILESIRRQAHLHVGSNNIISLVESPPEPAPGWMVLSTLPFCCDLHSVANPNIEAPPLGLVWLVFQQTYHALDFLHNTCVPPISHGDLQSANILLGFRDPETETLPKVMLVDFGQGKDKRSEVGERDTSDLCHIVGELGTSCLDKCNGEGGTSYDAMRNFVSRWGDNEFVEPLLADIWNMFGKTVKQTIQSLTAAEEQEICDRVLDQIFEVAREGQGSGDIRQDVRRILE</sequence>
<dbReference type="EMBL" id="CP069039">
    <property type="protein sequence ID" value="QRD04880.1"/>
    <property type="molecule type" value="Genomic_DNA"/>
</dbReference>
<dbReference type="RefSeq" id="XP_001801050.1">
    <property type="nucleotide sequence ID" value="XM_001800998.1"/>
</dbReference>
<dbReference type="SUPFAM" id="SSF56112">
    <property type="entry name" value="Protein kinase-like (PK-like)"/>
    <property type="match status" value="1"/>
</dbReference>
<dbReference type="KEGG" id="pno:SNOG_10791"/>
<gene>
    <name evidence="2" type="ORF">JI435_107910</name>
</gene>
<dbReference type="InterPro" id="IPR011009">
    <property type="entry name" value="Kinase-like_dom_sf"/>
</dbReference>